<sequence length="951" mass="105880">MTPEDFVTRWAVVTGAQTEKAVAQSHFLDLCRLLDEPTPTEADPSGETYAFEMGATKATGGNGWADVWKSGHFAWEYKTAGKDLDAAFAQLQQYAGALGNPPLLVVSDMQTIRIHTAWTNTVTEVHTIHLADLLEAEPRRRLKAVFSNPDVLKPGLTRQALTEQAAERFATLARRLRERGHDAQRVAHFVNRMVFCLFAEDVGLLPNRVFQRLLDSGRQRPHTFEAMARELFGAMRTGGVAGFEAVDWFNGGLFDDDDALPLERDDILLCLEVARLDWAEIDPSVMGTLFERGLDPDKRSQLGAHYTDRDKIMLIVDPVIVEPLAARWEATKAEIAAALDKADRARGAAARTKARNTAAALYRAHLDRLRGFRVLDPACGSGNFLYLALLALKDLEHRAGLDVEAMGLQRELPGVGPECVRGIEINPFAAELARVSVWIGEIQWMLRTGYAFGRDPILKPLDTIATQDAILDLETGTEPVWPEADVVIGNPPFLGGKRLRDVLGDAYVDGLFDLYRDRVPAEADLVCYWFAKAWAGIRAGRFDRAGLVATNSIRGGASRRVLNPIVEDGVIFEAWDDEPWVIEGAAVRVALVCFAESPPNGHIRLDNRDVTRVHTNLTAGDLDLTRARRLAQNRHVAFMGDTKGGAFDVPGALARDWLALPLNPNGRPNADVLRPWVNGMDITRRPADKWIIDFGWEMSEREAALYEAPFQHVLETVKPIRATNRREHYRTYWWRHVEPRPGMHKKLKDLQRFIVTPEVARHRVFAWLSFPTLPDHKLQVVARDDDTAFGILCSRWHEVWSLGVGSWHGVGNDSRYTIGTTFETFPFPEGLTPDIPAAEYAADPRAQAIAAAARRLDEVRRAWLNPPDLVEAVPEVAPGFPDRLVPRDDRAGALLKKRTLTALYNERPAWLADAHADLDAAVAAAYGWPAEIGEDDALARLLALNLERTEG</sequence>
<protein>
    <recommendedName>
        <fullName evidence="1">site-specific DNA-methyltransferase (adenine-specific)</fullName>
        <ecNumber evidence="1">2.1.1.72</ecNumber>
    </recommendedName>
</protein>
<dbReference type="AlphaFoldDB" id="A0A1G7A3H7"/>
<organism evidence="8 9">
    <name type="scientific">Rhodospira trueperi</name>
    <dbReference type="NCBI Taxonomy" id="69960"/>
    <lineage>
        <taxon>Bacteria</taxon>
        <taxon>Pseudomonadati</taxon>
        <taxon>Pseudomonadota</taxon>
        <taxon>Alphaproteobacteria</taxon>
        <taxon>Rhodospirillales</taxon>
        <taxon>Rhodospirillaceae</taxon>
        <taxon>Rhodospira</taxon>
    </lineage>
</organism>
<evidence type="ECO:0000313" key="8">
    <source>
        <dbReference type="EMBL" id="SDE08605.1"/>
    </source>
</evidence>
<dbReference type="InterPro" id="IPR050953">
    <property type="entry name" value="N4_N6_ade-DNA_methylase"/>
</dbReference>
<dbReference type="Pfam" id="PF20473">
    <property type="entry name" value="MmeI_Mtase"/>
    <property type="match status" value="1"/>
</dbReference>
<name>A0A1G7A3H7_9PROT</name>
<evidence type="ECO:0000259" key="7">
    <source>
        <dbReference type="Pfam" id="PF20473"/>
    </source>
</evidence>
<dbReference type="GO" id="GO:0003676">
    <property type="term" value="F:nucleic acid binding"/>
    <property type="evidence" value="ECO:0007669"/>
    <property type="project" value="InterPro"/>
</dbReference>
<gene>
    <name evidence="8" type="ORF">SAMN05421720_103132</name>
</gene>
<feature type="domain" description="MmeI-like helicase spacer" evidence="6">
    <location>
        <begin position="185"/>
        <end position="254"/>
    </location>
</feature>
<evidence type="ECO:0000259" key="5">
    <source>
        <dbReference type="Pfam" id="PF20464"/>
    </source>
</evidence>
<evidence type="ECO:0000256" key="1">
    <source>
        <dbReference type="ARBA" id="ARBA00011900"/>
    </source>
</evidence>
<comment type="catalytic activity">
    <reaction evidence="4">
        <text>a 2'-deoxyadenosine in DNA + S-adenosyl-L-methionine = an N(6)-methyl-2'-deoxyadenosine in DNA + S-adenosyl-L-homocysteine + H(+)</text>
        <dbReference type="Rhea" id="RHEA:15197"/>
        <dbReference type="Rhea" id="RHEA-COMP:12418"/>
        <dbReference type="Rhea" id="RHEA-COMP:12419"/>
        <dbReference type="ChEBI" id="CHEBI:15378"/>
        <dbReference type="ChEBI" id="CHEBI:57856"/>
        <dbReference type="ChEBI" id="CHEBI:59789"/>
        <dbReference type="ChEBI" id="CHEBI:90615"/>
        <dbReference type="ChEBI" id="CHEBI:90616"/>
        <dbReference type="EC" id="2.1.1.72"/>
    </reaction>
</comment>
<dbReference type="PANTHER" id="PTHR33841:SF1">
    <property type="entry name" value="DNA METHYLTRANSFERASE A"/>
    <property type="match status" value="1"/>
</dbReference>
<dbReference type="OrthoDB" id="9806213at2"/>
<dbReference type="InterPro" id="IPR046816">
    <property type="entry name" value="MmeI_Mtase"/>
</dbReference>
<dbReference type="PRINTS" id="PR00507">
    <property type="entry name" value="N12N6MTFRASE"/>
</dbReference>
<dbReference type="SUPFAM" id="SSF53335">
    <property type="entry name" value="S-adenosyl-L-methionine-dependent methyltransferases"/>
    <property type="match status" value="1"/>
</dbReference>
<dbReference type="Gene3D" id="3.40.50.150">
    <property type="entry name" value="Vaccinia Virus protein VP39"/>
    <property type="match status" value="1"/>
</dbReference>
<keyword evidence="3" id="KW-0808">Transferase</keyword>
<feature type="domain" description="MmeI-like DNA-methyltransferase" evidence="7">
    <location>
        <begin position="363"/>
        <end position="593"/>
    </location>
</feature>
<dbReference type="EC" id="2.1.1.72" evidence="1"/>
<evidence type="ECO:0000256" key="2">
    <source>
        <dbReference type="ARBA" id="ARBA00022603"/>
    </source>
</evidence>
<dbReference type="PANTHER" id="PTHR33841">
    <property type="entry name" value="DNA METHYLTRANSFERASE YEEA-RELATED"/>
    <property type="match status" value="1"/>
</dbReference>
<dbReference type="Pfam" id="PF20465">
    <property type="entry name" value="MmeI_hel"/>
    <property type="match status" value="1"/>
</dbReference>
<dbReference type="GO" id="GO:0009007">
    <property type="term" value="F:site-specific DNA-methyltransferase (adenine-specific) activity"/>
    <property type="evidence" value="ECO:0007669"/>
    <property type="project" value="UniProtKB-EC"/>
</dbReference>
<evidence type="ECO:0000256" key="3">
    <source>
        <dbReference type="ARBA" id="ARBA00022679"/>
    </source>
</evidence>
<dbReference type="STRING" id="69960.SAMN05421720_103132"/>
<dbReference type="Proteomes" id="UP000199412">
    <property type="component" value="Unassembled WGS sequence"/>
</dbReference>
<evidence type="ECO:0000259" key="6">
    <source>
        <dbReference type="Pfam" id="PF20465"/>
    </source>
</evidence>
<evidence type="ECO:0000313" key="9">
    <source>
        <dbReference type="Proteomes" id="UP000199412"/>
    </source>
</evidence>
<dbReference type="RefSeq" id="WP_092783628.1">
    <property type="nucleotide sequence ID" value="NZ_FNAP01000003.1"/>
</dbReference>
<dbReference type="InterPro" id="IPR029063">
    <property type="entry name" value="SAM-dependent_MTases_sf"/>
</dbReference>
<feature type="domain" description="MmeI-like N-terminal" evidence="5">
    <location>
        <begin position="3"/>
        <end position="178"/>
    </location>
</feature>
<reference evidence="8 9" key="1">
    <citation type="submission" date="2016-10" db="EMBL/GenBank/DDBJ databases">
        <authorList>
            <person name="de Groot N.N."/>
        </authorList>
    </citation>
    <scope>NUCLEOTIDE SEQUENCE [LARGE SCALE GENOMIC DNA]</scope>
    <source>
        <strain evidence="8 9">ATCC 700224</strain>
    </source>
</reference>
<dbReference type="InterPro" id="IPR046819">
    <property type="entry name" value="MmeI_hel"/>
</dbReference>
<dbReference type="InterPro" id="IPR046817">
    <property type="entry name" value="MmeI_N"/>
</dbReference>
<dbReference type="InterPro" id="IPR002052">
    <property type="entry name" value="DNA_methylase_N6_adenine_CS"/>
</dbReference>
<dbReference type="EMBL" id="FNAP01000003">
    <property type="protein sequence ID" value="SDE08605.1"/>
    <property type="molecule type" value="Genomic_DNA"/>
</dbReference>
<dbReference type="GO" id="GO:0032259">
    <property type="term" value="P:methylation"/>
    <property type="evidence" value="ECO:0007669"/>
    <property type="project" value="UniProtKB-KW"/>
</dbReference>
<keyword evidence="2 8" id="KW-0489">Methyltransferase</keyword>
<keyword evidence="9" id="KW-1185">Reference proteome</keyword>
<dbReference type="PROSITE" id="PS00092">
    <property type="entry name" value="N6_MTASE"/>
    <property type="match status" value="1"/>
</dbReference>
<evidence type="ECO:0000256" key="4">
    <source>
        <dbReference type="ARBA" id="ARBA00047942"/>
    </source>
</evidence>
<proteinExistence type="predicted"/>
<accession>A0A1G7A3H7</accession>
<dbReference type="Pfam" id="PF20464">
    <property type="entry name" value="MmeI_N"/>
    <property type="match status" value="1"/>
</dbReference>